<gene>
    <name evidence="10" type="ORF">T310_4982</name>
</gene>
<comment type="pathway">
    <text evidence="2">Glycolipid biosynthesis; glycosylphosphatidylinositol-anchor biosynthesis.</text>
</comment>
<organism evidence="10 11">
    <name type="scientific">Rasamsonia emersonii (strain ATCC 16479 / CBS 393.64 / IMI 116815)</name>
    <dbReference type="NCBI Taxonomy" id="1408163"/>
    <lineage>
        <taxon>Eukaryota</taxon>
        <taxon>Fungi</taxon>
        <taxon>Dikarya</taxon>
        <taxon>Ascomycota</taxon>
        <taxon>Pezizomycotina</taxon>
        <taxon>Eurotiomycetes</taxon>
        <taxon>Eurotiomycetidae</taxon>
        <taxon>Eurotiales</taxon>
        <taxon>Trichocomaceae</taxon>
        <taxon>Rasamsonia</taxon>
    </lineage>
</organism>
<comment type="caution">
    <text evidence="10">The sequence shown here is derived from an EMBL/GenBank/DDBJ whole genome shotgun (WGS) entry which is preliminary data.</text>
</comment>
<dbReference type="Pfam" id="PF06699">
    <property type="entry name" value="PIG-F"/>
    <property type="match status" value="2"/>
</dbReference>
<dbReference type="RefSeq" id="XP_013327595.1">
    <property type="nucleotide sequence ID" value="XM_013472141.1"/>
</dbReference>
<protein>
    <submittedName>
        <fullName evidence="10">GPI-anchor biosynthesis protein (Pig-F)</fullName>
    </submittedName>
</protein>
<proteinExistence type="predicted"/>
<feature type="compositionally biased region" description="Basic residues" evidence="8">
    <location>
        <begin position="102"/>
        <end position="115"/>
    </location>
</feature>
<feature type="region of interest" description="Disordered" evidence="8">
    <location>
        <begin position="20"/>
        <end position="40"/>
    </location>
</feature>
<evidence type="ECO:0000256" key="8">
    <source>
        <dbReference type="SAM" id="MobiDB-lite"/>
    </source>
</evidence>
<keyword evidence="6 9" id="KW-1133">Transmembrane helix</keyword>
<evidence type="ECO:0000256" key="2">
    <source>
        <dbReference type="ARBA" id="ARBA00004687"/>
    </source>
</evidence>
<keyword evidence="5" id="KW-0256">Endoplasmic reticulum</keyword>
<keyword evidence="3" id="KW-0337">GPI-anchor biosynthesis</keyword>
<evidence type="ECO:0000256" key="9">
    <source>
        <dbReference type="SAM" id="Phobius"/>
    </source>
</evidence>
<dbReference type="GO" id="GO:0005789">
    <property type="term" value="C:endoplasmic reticulum membrane"/>
    <property type="evidence" value="ECO:0007669"/>
    <property type="project" value="UniProtKB-SubCell"/>
</dbReference>
<name>A0A0F4YTM2_RASE3</name>
<keyword evidence="7 9" id="KW-0472">Membrane</keyword>
<evidence type="ECO:0000313" key="11">
    <source>
        <dbReference type="Proteomes" id="UP000053958"/>
    </source>
</evidence>
<keyword evidence="4 9" id="KW-0812">Transmembrane</keyword>
<dbReference type="EMBL" id="LASV01000213">
    <property type="protein sequence ID" value="KKA20983.1"/>
    <property type="molecule type" value="Genomic_DNA"/>
</dbReference>
<evidence type="ECO:0000256" key="3">
    <source>
        <dbReference type="ARBA" id="ARBA00022502"/>
    </source>
</evidence>
<keyword evidence="11" id="KW-1185">Reference proteome</keyword>
<dbReference type="InterPro" id="IPR009580">
    <property type="entry name" value="GPI_biosynthesis_protein_Pig-F"/>
</dbReference>
<dbReference type="GeneID" id="25317329"/>
<evidence type="ECO:0000256" key="1">
    <source>
        <dbReference type="ARBA" id="ARBA00004477"/>
    </source>
</evidence>
<dbReference type="STRING" id="1408163.A0A0F4YTM2"/>
<dbReference type="GO" id="GO:0006506">
    <property type="term" value="P:GPI anchor biosynthetic process"/>
    <property type="evidence" value="ECO:0007669"/>
    <property type="project" value="UniProtKB-UniPathway"/>
</dbReference>
<dbReference type="OrthoDB" id="17366at2759"/>
<reference evidence="10 11" key="1">
    <citation type="submission" date="2015-04" db="EMBL/GenBank/DDBJ databases">
        <authorList>
            <person name="Heijne W.H."/>
            <person name="Fedorova N.D."/>
            <person name="Nierman W.C."/>
            <person name="Vollebregt A.W."/>
            <person name="Zhao Z."/>
            <person name="Wu L."/>
            <person name="Kumar M."/>
            <person name="Stam H."/>
            <person name="van den Berg M.A."/>
            <person name="Pel H.J."/>
        </authorList>
    </citation>
    <scope>NUCLEOTIDE SEQUENCE [LARGE SCALE GENOMIC DNA]</scope>
    <source>
        <strain evidence="10 11">CBS 393.64</strain>
    </source>
</reference>
<evidence type="ECO:0000313" key="10">
    <source>
        <dbReference type="EMBL" id="KKA20983.1"/>
    </source>
</evidence>
<dbReference type="UniPathway" id="UPA00196"/>
<comment type="subcellular location">
    <subcellularLocation>
        <location evidence="1">Endoplasmic reticulum membrane</location>
        <topology evidence="1">Multi-pass membrane protein</topology>
    </subcellularLocation>
</comment>
<evidence type="ECO:0000256" key="7">
    <source>
        <dbReference type="ARBA" id="ARBA00023136"/>
    </source>
</evidence>
<feature type="region of interest" description="Disordered" evidence="8">
    <location>
        <begin position="211"/>
        <end position="235"/>
    </location>
</feature>
<accession>A0A0F4YTM2</accession>
<feature type="compositionally biased region" description="Low complexity" evidence="8">
    <location>
        <begin position="224"/>
        <end position="235"/>
    </location>
</feature>
<feature type="region of interest" description="Disordered" evidence="8">
    <location>
        <begin position="100"/>
        <end position="153"/>
    </location>
</feature>
<feature type="compositionally biased region" description="Gly residues" evidence="8">
    <location>
        <begin position="131"/>
        <end position="142"/>
    </location>
</feature>
<evidence type="ECO:0000256" key="6">
    <source>
        <dbReference type="ARBA" id="ARBA00022989"/>
    </source>
</evidence>
<feature type="transmembrane region" description="Helical" evidence="9">
    <location>
        <begin position="177"/>
        <end position="199"/>
    </location>
</feature>
<sequence length="235" mass="23978">MTTTSASTVSSATAAAAAASSSSTLLQKQQPPSPAAPPVDILPTPAAQTYAHVHPALLLAVYALRFPALVADPVSTLLSDLPLFAALQVGYVVTCLPQAGSSHHHHHNHHNHHHPPPSSADPSGAAVAAGVEGGDAVGGGGAAKRTVSTGGPSRAVGTGVGAWLGAIPIPLDWDRPWQAYPITILTGAYLGYVVGALIARTPLLYGKRIEFTSSSPEEEEEETSSNSPEAASKEK</sequence>
<evidence type="ECO:0000256" key="5">
    <source>
        <dbReference type="ARBA" id="ARBA00022824"/>
    </source>
</evidence>
<dbReference type="AlphaFoldDB" id="A0A0F4YTM2"/>
<dbReference type="Proteomes" id="UP000053958">
    <property type="component" value="Unassembled WGS sequence"/>
</dbReference>
<evidence type="ECO:0000256" key="4">
    <source>
        <dbReference type="ARBA" id="ARBA00022692"/>
    </source>
</evidence>